<comment type="caution">
    <text evidence="2">The sequence shown here is derived from an EMBL/GenBank/DDBJ whole genome shotgun (WGS) entry which is preliminary data.</text>
</comment>
<organism evidence="2 3">
    <name type="scientific">Streptomyces pratens</name>
    <dbReference type="NCBI Taxonomy" id="887456"/>
    <lineage>
        <taxon>Bacteria</taxon>
        <taxon>Bacillati</taxon>
        <taxon>Actinomycetota</taxon>
        <taxon>Actinomycetes</taxon>
        <taxon>Kitasatosporales</taxon>
        <taxon>Streptomycetaceae</taxon>
        <taxon>Streptomyces</taxon>
    </lineage>
</organism>
<dbReference type="Gene3D" id="2.130.10.10">
    <property type="entry name" value="YVTN repeat-like/Quinoprotein amine dehydrogenase"/>
    <property type="match status" value="2"/>
</dbReference>
<proteinExistence type="predicted"/>
<keyword evidence="3" id="KW-1185">Reference proteome</keyword>
<evidence type="ECO:0000259" key="1">
    <source>
        <dbReference type="Pfam" id="PF13360"/>
    </source>
</evidence>
<dbReference type="Pfam" id="PF13360">
    <property type="entry name" value="PQQ_2"/>
    <property type="match status" value="1"/>
</dbReference>
<dbReference type="EMBL" id="JBHSPT010000032">
    <property type="protein sequence ID" value="MFC6056618.1"/>
    <property type="molecule type" value="Genomic_DNA"/>
</dbReference>
<reference evidence="3" key="1">
    <citation type="journal article" date="2019" name="Int. J. Syst. Evol. Microbiol.">
        <title>The Global Catalogue of Microorganisms (GCM) 10K type strain sequencing project: providing services to taxonomists for standard genome sequencing and annotation.</title>
        <authorList>
            <consortium name="The Broad Institute Genomics Platform"/>
            <consortium name="The Broad Institute Genome Sequencing Center for Infectious Disease"/>
            <person name="Wu L."/>
            <person name="Ma J."/>
        </authorList>
    </citation>
    <scope>NUCLEOTIDE SEQUENCE [LARGE SCALE GENOMIC DNA]</scope>
    <source>
        <strain evidence="3">JCM 12763</strain>
    </source>
</reference>
<evidence type="ECO:0000313" key="2">
    <source>
        <dbReference type="EMBL" id="MFC6056618.1"/>
    </source>
</evidence>
<feature type="domain" description="Pyrrolo-quinoline quinone repeat" evidence="1">
    <location>
        <begin position="388"/>
        <end position="547"/>
    </location>
</feature>
<dbReference type="RefSeq" id="WP_386396984.1">
    <property type="nucleotide sequence ID" value="NZ_JBHSPT010000032.1"/>
</dbReference>
<gene>
    <name evidence="2" type="ORF">ACFP50_14415</name>
</gene>
<dbReference type="InterPro" id="IPR002372">
    <property type="entry name" value="PQQ_rpt_dom"/>
</dbReference>
<dbReference type="SUPFAM" id="SSF69322">
    <property type="entry name" value="Tricorn protease domain 2"/>
    <property type="match status" value="1"/>
</dbReference>
<dbReference type="InterPro" id="IPR015943">
    <property type="entry name" value="WD40/YVTN_repeat-like_dom_sf"/>
</dbReference>
<accession>A0ABW1M0C1</accession>
<name>A0ABW1M0C1_9ACTN</name>
<dbReference type="Proteomes" id="UP001596242">
    <property type="component" value="Unassembled WGS sequence"/>
</dbReference>
<sequence length="646" mass="71040">MNPTDRMVRILYVEGAGLLASDAYGRIHLLDDELRLVASSPFVRQGRPLYGLAVADGWVIGKDRMGAVCRWSLDTLDLVDRLDPATVCDPSLLLPREEPSPCSSRGIGIWKDRVFVTSGYHRQMLVLDLHTFEVLEIRPNICGESPMEWACTEHPTRHAVSDKRGHLRFGSFEDGVFPDLVKLDDGNIHRVRYDARHDRFWATQDFGEGDNADIANGVVVVSTSGEKESELLFARDDVEFVTFSPDFTRAYAGGFDGELHIFDNTRRELRVERTVTGFPHQLSDLTVGSAGQVYVLCQDGTIIELDAAGEFVRDTGHRRQAVWDVQPSREDARTLYCATDSGVVVARVEDSAAGPMLRVEAEHTTEWGFTRRVAPVASGWVGITRDRTVFRADRDGTVRWHVRLPDLPHTVAVSPDGGRALVATNGGAVELDTGDGRRLAGFDVDGLPVWATAYLPDGDRVLVTRNGVIAVLDASDGSLRWRFDQGEYPKRAWAQDGRLYIVGDGGLKEVEIGVGVAARWSKLLSNTVENAVLADGLVCASSYGMQLAAYEHGSAKFAGLLEDLADYPKALAVVRDADGSPHLLVGCRTGLLSLYRLDADPGGRQVFTKLRDHWLPRRPVRHTLHHRDHPADDVARNVPAVAGVAG</sequence>
<protein>
    <submittedName>
        <fullName evidence="2">WD40 repeat domain-containing protein</fullName>
    </submittedName>
</protein>
<evidence type="ECO:0000313" key="3">
    <source>
        <dbReference type="Proteomes" id="UP001596242"/>
    </source>
</evidence>